<gene>
    <name evidence="15" type="primary">ligA</name>
    <name evidence="18" type="ORF">SAMN05421548_103101</name>
</gene>
<dbReference type="SMART" id="SM00532">
    <property type="entry name" value="LIGANc"/>
    <property type="match status" value="1"/>
</dbReference>
<dbReference type="FunFam" id="3.40.50.10190:FF:000054">
    <property type="entry name" value="DNA ligase"/>
    <property type="match status" value="1"/>
</dbReference>
<dbReference type="Gene3D" id="2.40.50.140">
    <property type="entry name" value="Nucleic acid-binding proteins"/>
    <property type="match status" value="1"/>
</dbReference>
<dbReference type="Pfam" id="PF12826">
    <property type="entry name" value="HHH_2"/>
    <property type="match status" value="1"/>
</dbReference>
<feature type="binding site" evidence="15">
    <location>
        <position position="420"/>
    </location>
    <ligand>
        <name>Zn(2+)</name>
        <dbReference type="ChEBI" id="CHEBI:29105"/>
    </ligand>
</feature>
<feature type="binding site" evidence="15">
    <location>
        <begin position="91"/>
        <end position="92"/>
    </location>
    <ligand>
        <name>NAD(+)</name>
        <dbReference type="ChEBI" id="CHEBI:57540"/>
    </ligand>
</feature>
<keyword evidence="7 15" id="KW-0227">DNA damage</keyword>
<evidence type="ECO:0000313" key="19">
    <source>
        <dbReference type="Proteomes" id="UP000198908"/>
    </source>
</evidence>
<dbReference type="GO" id="GO:0046872">
    <property type="term" value="F:metal ion binding"/>
    <property type="evidence" value="ECO:0007669"/>
    <property type="project" value="UniProtKB-KW"/>
</dbReference>
<dbReference type="GO" id="GO:0006281">
    <property type="term" value="P:DNA repair"/>
    <property type="evidence" value="ECO:0007669"/>
    <property type="project" value="UniProtKB-KW"/>
</dbReference>
<evidence type="ECO:0000256" key="16">
    <source>
        <dbReference type="RuleBase" id="RU000618"/>
    </source>
</evidence>
<dbReference type="NCBIfam" id="TIGR00575">
    <property type="entry name" value="dnlj"/>
    <property type="match status" value="1"/>
</dbReference>
<dbReference type="AlphaFoldDB" id="A0A1G6HSA6"/>
<dbReference type="FunFam" id="3.30.470.30:FF:000001">
    <property type="entry name" value="DNA ligase"/>
    <property type="match status" value="1"/>
</dbReference>
<keyword evidence="5 15" id="KW-0235">DNA replication</keyword>
<proteinExistence type="inferred from homology"/>
<comment type="cofactor">
    <cofactor evidence="15">
        <name>Mg(2+)</name>
        <dbReference type="ChEBI" id="CHEBI:18420"/>
    </cofactor>
    <cofactor evidence="15">
        <name>Mn(2+)</name>
        <dbReference type="ChEBI" id="CHEBI:29035"/>
    </cofactor>
</comment>
<dbReference type="Pfam" id="PF14520">
    <property type="entry name" value="HHH_5"/>
    <property type="match status" value="1"/>
</dbReference>
<feature type="binding site" evidence="15">
    <location>
        <position position="323"/>
    </location>
    <ligand>
        <name>NAD(+)</name>
        <dbReference type="ChEBI" id="CHEBI:57540"/>
    </ligand>
</feature>
<evidence type="ECO:0000256" key="15">
    <source>
        <dbReference type="HAMAP-Rule" id="MF_01588"/>
    </source>
</evidence>
<dbReference type="PROSITE" id="PS50172">
    <property type="entry name" value="BRCT"/>
    <property type="match status" value="1"/>
</dbReference>
<comment type="caution">
    <text evidence="15">Lacks conserved residue(s) required for the propagation of feature annotation.</text>
</comment>
<dbReference type="Pfam" id="PF03120">
    <property type="entry name" value="OB_DNA_ligase"/>
    <property type="match status" value="1"/>
</dbReference>
<keyword evidence="6 15" id="KW-0479">Metal-binding</keyword>
<evidence type="ECO:0000256" key="7">
    <source>
        <dbReference type="ARBA" id="ARBA00022763"/>
    </source>
</evidence>
<dbReference type="HAMAP" id="MF_01588">
    <property type="entry name" value="DNA_ligase_A"/>
    <property type="match status" value="1"/>
</dbReference>
<dbReference type="InterPro" id="IPR018239">
    <property type="entry name" value="DNA_ligase_AS"/>
</dbReference>
<dbReference type="InterPro" id="IPR041663">
    <property type="entry name" value="DisA/LigA_HHH"/>
</dbReference>
<keyword evidence="10 15" id="KW-0520">NAD</keyword>
<dbReference type="Gene3D" id="6.20.10.30">
    <property type="match status" value="1"/>
</dbReference>
<dbReference type="Gene3D" id="1.10.150.20">
    <property type="entry name" value="5' to 3' exonuclease, C-terminal subdomain"/>
    <property type="match status" value="2"/>
</dbReference>
<comment type="similarity">
    <text evidence="14 15">Belongs to the NAD-dependent DNA ligase family. LigA subfamily.</text>
</comment>
<dbReference type="PIRSF" id="PIRSF001604">
    <property type="entry name" value="LigA"/>
    <property type="match status" value="1"/>
</dbReference>
<keyword evidence="4 15" id="KW-0436">Ligase</keyword>
<evidence type="ECO:0000256" key="9">
    <source>
        <dbReference type="ARBA" id="ARBA00022842"/>
    </source>
</evidence>
<feature type="binding site" evidence="15">
    <location>
        <begin position="42"/>
        <end position="46"/>
    </location>
    <ligand>
        <name>NAD(+)</name>
        <dbReference type="ChEBI" id="CHEBI:57540"/>
    </ligand>
</feature>
<dbReference type="PROSITE" id="PS01056">
    <property type="entry name" value="DNA_LIGASE_N2"/>
    <property type="match status" value="1"/>
</dbReference>
<dbReference type="Gene3D" id="3.40.50.10190">
    <property type="entry name" value="BRCT domain"/>
    <property type="match status" value="1"/>
</dbReference>
<sequence length="683" mass="74672">MVRTPARPPEEATAAQRAAWLRAELERANHAYYVLDQPELPDAEYDKLFGELQQIEAAHPDLITPDSPTQRVGGEVAVGFEPVVHDVPMLSLNNGFADEDIVAFDKRVADALGKTDVEYAAELKFDGLAISLRYVDGVFEQASTRGDGTTGENVTENVRTIRSLPLRLKGKRVPRVLDVRGEVLMFRRDFERMNQRQREAGHKEFANPRNAAAGSLRQLDPKITAQRPLSFFAYGIGVLEGEPMPATHSELLDWYAEMGLPVNSERAVVTGAQGLLEFFRAVGEKRDSLPYDIDGVVYKVNRRDEQDILGFVSRAPRFALAHKFPAQEALTKLIDIDVSVGRTGAVTPFAILEPVFVGGVTVSKATLHNEDDLRRKDVRIGDTVIVRRAGDVIPEVVSALLDRRPADAREFVMPTKCPVCGSHIERLPDEAVARCTGGLICPAQRKQALWHFAQRRALDIDGLGEKIIDQLVEQNLVRTPADLFNLGFGTLAQLDRMADKSAQNLLDSLEKAKSTTLARFIYALGIRHVGESTAKDLAKHFGALDPIMNASIEELLEVNDVGPIVALAIHEFFAEAHNRTVIEQLRAPGKVRWPEGPAAPRAPVGVLAGKTVVLTGTLPTLSRDEAKEMLEAAGAKVAGSVSKKTDYVVAGADAGSKLAKAEELGVPVLDEEGMRKLLEGQPT</sequence>
<feature type="binding site" evidence="15">
    <location>
        <position position="441"/>
    </location>
    <ligand>
        <name>Zn(2+)</name>
        <dbReference type="ChEBI" id="CHEBI:29105"/>
    </ligand>
</feature>
<dbReference type="InterPro" id="IPR012340">
    <property type="entry name" value="NA-bd_OB-fold"/>
</dbReference>
<evidence type="ECO:0000256" key="1">
    <source>
        <dbReference type="ARBA" id="ARBA00004067"/>
    </source>
</evidence>
<feature type="domain" description="BRCT" evidence="17">
    <location>
        <begin position="602"/>
        <end position="683"/>
    </location>
</feature>
<dbReference type="NCBIfam" id="NF005932">
    <property type="entry name" value="PRK07956.1"/>
    <property type="match status" value="1"/>
</dbReference>
<evidence type="ECO:0000256" key="3">
    <source>
        <dbReference type="ARBA" id="ARBA00013308"/>
    </source>
</evidence>
<comment type="function">
    <text evidence="1 15">DNA ligase that catalyzes the formation of phosphodiester linkages between 5'-phosphoryl and 3'-hydroxyl groups in double-stranded DNA using NAD as a coenzyme and as the energy source for the reaction. It is essential for DNA replication and repair of damaged DNA.</text>
</comment>
<dbReference type="GO" id="GO:0005829">
    <property type="term" value="C:cytosol"/>
    <property type="evidence" value="ECO:0007669"/>
    <property type="project" value="TreeGrafter"/>
</dbReference>
<evidence type="ECO:0000256" key="6">
    <source>
        <dbReference type="ARBA" id="ARBA00022723"/>
    </source>
</evidence>
<dbReference type="SUPFAM" id="SSF56091">
    <property type="entry name" value="DNA ligase/mRNA capping enzyme, catalytic domain"/>
    <property type="match status" value="1"/>
</dbReference>
<evidence type="ECO:0000256" key="13">
    <source>
        <dbReference type="ARBA" id="ARBA00034005"/>
    </source>
</evidence>
<evidence type="ECO:0000256" key="5">
    <source>
        <dbReference type="ARBA" id="ARBA00022705"/>
    </source>
</evidence>
<dbReference type="GO" id="GO:0006260">
    <property type="term" value="P:DNA replication"/>
    <property type="evidence" value="ECO:0007669"/>
    <property type="project" value="UniProtKB-KW"/>
</dbReference>
<dbReference type="InterPro" id="IPR001679">
    <property type="entry name" value="DNA_ligase"/>
</dbReference>
<evidence type="ECO:0000256" key="4">
    <source>
        <dbReference type="ARBA" id="ARBA00022598"/>
    </source>
</evidence>
<evidence type="ECO:0000313" key="18">
    <source>
        <dbReference type="EMBL" id="SDB97028.1"/>
    </source>
</evidence>
<dbReference type="RefSeq" id="WP_091995368.1">
    <property type="nucleotide sequence ID" value="NZ_FMYQ01000003.1"/>
</dbReference>
<accession>A0A1G6HSA6</accession>
<dbReference type="InterPro" id="IPR013840">
    <property type="entry name" value="DNAligase_N"/>
</dbReference>
<feature type="binding site" evidence="15">
    <location>
        <position position="417"/>
    </location>
    <ligand>
        <name>Zn(2+)</name>
        <dbReference type="ChEBI" id="CHEBI:29105"/>
    </ligand>
</feature>
<dbReference type="Proteomes" id="UP000198908">
    <property type="component" value="Unassembled WGS sequence"/>
</dbReference>
<feature type="binding site" evidence="15">
    <location>
        <position position="145"/>
    </location>
    <ligand>
        <name>NAD(+)</name>
        <dbReference type="ChEBI" id="CHEBI:57540"/>
    </ligand>
</feature>
<dbReference type="SUPFAM" id="SSF52113">
    <property type="entry name" value="BRCT domain"/>
    <property type="match status" value="1"/>
</dbReference>
<dbReference type="GO" id="GO:0003677">
    <property type="term" value="F:DNA binding"/>
    <property type="evidence" value="ECO:0007669"/>
    <property type="project" value="InterPro"/>
</dbReference>
<feature type="binding site" evidence="15">
    <location>
        <position position="122"/>
    </location>
    <ligand>
        <name>NAD(+)</name>
        <dbReference type="ChEBI" id="CHEBI:57540"/>
    </ligand>
</feature>
<dbReference type="FunFam" id="1.10.287.610:FF:000002">
    <property type="entry name" value="DNA ligase"/>
    <property type="match status" value="1"/>
</dbReference>
<dbReference type="CDD" id="cd00114">
    <property type="entry name" value="LIGANc"/>
    <property type="match status" value="1"/>
</dbReference>
<dbReference type="FunFam" id="1.10.150.20:FF:000007">
    <property type="entry name" value="DNA ligase"/>
    <property type="match status" value="1"/>
</dbReference>
<dbReference type="STRING" id="416944.SAMN05421548_103101"/>
<dbReference type="InterPro" id="IPR010994">
    <property type="entry name" value="RuvA_2-like"/>
</dbReference>
<dbReference type="InterPro" id="IPR004150">
    <property type="entry name" value="NAD_DNA_ligase_OB"/>
</dbReference>
<name>A0A1G6HSA6_9BURK</name>
<keyword evidence="19" id="KW-1185">Reference proteome</keyword>
<dbReference type="InterPro" id="IPR001357">
    <property type="entry name" value="BRCT_dom"/>
</dbReference>
<dbReference type="CDD" id="cd17748">
    <property type="entry name" value="BRCT_DNA_ligase_like"/>
    <property type="match status" value="1"/>
</dbReference>
<protein>
    <recommendedName>
        <fullName evidence="3 15">DNA ligase</fullName>
        <ecNumber evidence="2 15">6.5.1.2</ecNumber>
    </recommendedName>
    <alternativeName>
        <fullName evidence="15">Polydeoxyribonucleotide synthase [NAD(+)]</fullName>
    </alternativeName>
</protein>
<evidence type="ECO:0000259" key="17">
    <source>
        <dbReference type="PROSITE" id="PS50172"/>
    </source>
</evidence>
<evidence type="ECO:0000256" key="12">
    <source>
        <dbReference type="ARBA" id="ARBA00023211"/>
    </source>
</evidence>
<evidence type="ECO:0000256" key="10">
    <source>
        <dbReference type="ARBA" id="ARBA00023027"/>
    </source>
</evidence>
<dbReference type="InterPro" id="IPR033136">
    <property type="entry name" value="DNA_ligase_CS"/>
</dbReference>
<dbReference type="Pfam" id="PF01653">
    <property type="entry name" value="DNA_ligase_aden"/>
    <property type="match status" value="1"/>
</dbReference>
<dbReference type="PANTHER" id="PTHR23389:SF9">
    <property type="entry name" value="DNA LIGASE"/>
    <property type="match status" value="1"/>
</dbReference>
<feature type="binding site" evidence="15">
    <location>
        <position position="299"/>
    </location>
    <ligand>
        <name>NAD(+)</name>
        <dbReference type="ChEBI" id="CHEBI:57540"/>
    </ligand>
</feature>
<dbReference type="FunFam" id="1.10.150.20:FF:000006">
    <property type="entry name" value="DNA ligase"/>
    <property type="match status" value="1"/>
</dbReference>
<evidence type="ECO:0000256" key="8">
    <source>
        <dbReference type="ARBA" id="ARBA00022833"/>
    </source>
</evidence>
<dbReference type="Gene3D" id="3.30.470.30">
    <property type="entry name" value="DNA ligase/mRNA capping enzyme"/>
    <property type="match status" value="1"/>
</dbReference>
<evidence type="ECO:0000256" key="11">
    <source>
        <dbReference type="ARBA" id="ARBA00023204"/>
    </source>
</evidence>
<dbReference type="Pfam" id="PF03119">
    <property type="entry name" value="DNA_ligase_ZBD"/>
    <property type="match status" value="1"/>
</dbReference>
<dbReference type="Pfam" id="PF00533">
    <property type="entry name" value="BRCT"/>
    <property type="match status" value="1"/>
</dbReference>
<dbReference type="GO" id="GO:0003911">
    <property type="term" value="F:DNA ligase (NAD+) activity"/>
    <property type="evidence" value="ECO:0007669"/>
    <property type="project" value="UniProtKB-UniRule"/>
</dbReference>
<dbReference type="SUPFAM" id="SSF47781">
    <property type="entry name" value="RuvA domain 2-like"/>
    <property type="match status" value="1"/>
</dbReference>
<dbReference type="EC" id="6.5.1.2" evidence="2 15"/>
<reference evidence="19" key="1">
    <citation type="submission" date="2016-09" db="EMBL/GenBank/DDBJ databases">
        <authorList>
            <person name="Varghese N."/>
            <person name="Submissions S."/>
        </authorList>
    </citation>
    <scope>NUCLEOTIDE SEQUENCE [LARGE SCALE GENOMIC DNA]</scope>
    <source>
        <strain evidence="19">TNe-862</strain>
    </source>
</reference>
<organism evidence="18 19">
    <name type="scientific">Paraburkholderia lycopersici</name>
    <dbReference type="NCBI Taxonomy" id="416944"/>
    <lineage>
        <taxon>Bacteria</taxon>
        <taxon>Pseudomonadati</taxon>
        <taxon>Pseudomonadota</taxon>
        <taxon>Betaproteobacteria</taxon>
        <taxon>Burkholderiales</taxon>
        <taxon>Burkholderiaceae</taxon>
        <taxon>Paraburkholderia</taxon>
    </lineage>
</organism>
<dbReference type="InterPro" id="IPR036420">
    <property type="entry name" value="BRCT_dom_sf"/>
</dbReference>
<evidence type="ECO:0000256" key="14">
    <source>
        <dbReference type="ARBA" id="ARBA00060881"/>
    </source>
</evidence>
<comment type="catalytic activity">
    <reaction evidence="13 15 16">
        <text>NAD(+) + (deoxyribonucleotide)n-3'-hydroxyl + 5'-phospho-(deoxyribonucleotide)m = (deoxyribonucleotide)n+m + AMP + beta-nicotinamide D-nucleotide.</text>
        <dbReference type="EC" id="6.5.1.2"/>
    </reaction>
</comment>
<keyword evidence="12 15" id="KW-0464">Manganese</keyword>
<dbReference type="PROSITE" id="PS01055">
    <property type="entry name" value="DNA_LIGASE_N1"/>
    <property type="match status" value="1"/>
</dbReference>
<evidence type="ECO:0000256" key="2">
    <source>
        <dbReference type="ARBA" id="ARBA00012722"/>
    </source>
</evidence>
<dbReference type="SMART" id="SM00292">
    <property type="entry name" value="BRCT"/>
    <property type="match status" value="1"/>
</dbReference>
<dbReference type="Gene3D" id="1.10.287.610">
    <property type="entry name" value="Helix hairpin bin"/>
    <property type="match status" value="1"/>
</dbReference>
<keyword evidence="11 15" id="KW-0234">DNA repair</keyword>
<dbReference type="FunFam" id="2.40.50.140:FF:000012">
    <property type="entry name" value="DNA ligase"/>
    <property type="match status" value="1"/>
</dbReference>
<dbReference type="SMART" id="SM00278">
    <property type="entry name" value="HhH1"/>
    <property type="match status" value="4"/>
</dbReference>
<dbReference type="InterPro" id="IPR013839">
    <property type="entry name" value="DNAligase_adenylation"/>
</dbReference>
<dbReference type="EMBL" id="FMYQ01000003">
    <property type="protein sequence ID" value="SDB97028.1"/>
    <property type="molecule type" value="Genomic_DNA"/>
</dbReference>
<feature type="active site" description="N6-AMP-lysine intermediate" evidence="15">
    <location>
        <position position="124"/>
    </location>
</feature>
<keyword evidence="8 15" id="KW-0862">Zinc</keyword>
<feature type="binding site" evidence="15">
    <location>
        <position position="182"/>
    </location>
    <ligand>
        <name>NAD(+)</name>
        <dbReference type="ChEBI" id="CHEBI:57540"/>
    </ligand>
</feature>
<dbReference type="InterPro" id="IPR004149">
    <property type="entry name" value="Znf_DNAligase_C4"/>
</dbReference>
<keyword evidence="9 15" id="KW-0460">Magnesium</keyword>
<dbReference type="PANTHER" id="PTHR23389">
    <property type="entry name" value="CHROMOSOME TRANSMISSION FIDELITY FACTOR 18"/>
    <property type="match status" value="1"/>
</dbReference>
<dbReference type="InterPro" id="IPR003583">
    <property type="entry name" value="Hlx-hairpin-Hlx_DNA-bd_motif"/>
</dbReference>
<dbReference type="OrthoDB" id="9759736at2"/>
<dbReference type="SUPFAM" id="SSF50249">
    <property type="entry name" value="Nucleic acid-binding proteins"/>
    <property type="match status" value="1"/>
</dbReference>